<dbReference type="InterPro" id="IPR011765">
    <property type="entry name" value="Pept_M16_N"/>
</dbReference>
<sequence length="938" mass="106677">MIDLMKKILLLFFLIGSTLLSVSAKKIPQNPNLIKGKLSNGLTYYIYPNDYPKGEAIYRLFIKSGSVFETEDQKGLAHFLEHMAFNGTTHFPGNSMIRFLESHGAKFGKDLNAHTSMNETVYKLQLPSSDRQMVDSTITILADWAGHLLLDSMEIENERGVILSEWLSRTGPEIEIGEAFLMEILNGSRYSERKTIGDTAIIRHFKHEEIKNYYKDWYAPRLMAVAVAGDVDSEYVKNLIVEKFGPLRNGSIKKIPSYGIDDYDRISVKRVAHSSLKKEELNIIRLLPMPDPVQTEKDYKNYLQRAMLNRLTKARYNALTFDDVPFNGASLSHSSFLNIKGGLFASVELLPGKIEAGITEFARETERMVRYGFSKKEIDKEKKRLLNTLRRRAESKNPEQSSSFIEEMYQNFYIGHQIFTPAEEYRMARKFIAQIDSSMLVKQLQKLERSAFPHYLITSSEKNKDEFPDDRKLLSIFEQVKKETLAPYVLQFEVPDQLLPEKPEGGKIVGRRSIDEIDAQELILSNGVKVIFKNNSLDKDRIVVSGFRKGGLYALDSTRYVSGIFSGSVIPLSGAGEFSRDALSYFLSGKDVSCRFLVEKHRSGVIATSKIDQMETMFQLLFLRWTQPKVDMDLLRQVMDKSIEKYRTIRKTDADLFNTELRNILRTPDYTDREISDTIIENEVKAEWLLPAYNHCFGAAEGYTFIITSDQPLQDIEPFIETYLGGLPGGKSCTEYVHKGGKIPVEPVVFSRKAGDSPKAVVSLIFQQDSIEGNIMDLNLKNDVAKGILRMKLLAALREEMGMVYSVGVSVGATQHPSALCRETISFSCLPDNLQALVDSTFVVIGQMCDDPASFSSELEDVKTNLIKDWKITKQRSSFWTTQIRNTLYNNIADWKHITDYEARVKNITSKDIADHIRKCFLKTPVVKAVLLPKEDKE</sequence>
<evidence type="ECO:0000313" key="11">
    <source>
        <dbReference type="EMBL" id="HBJ07577.1"/>
    </source>
</evidence>
<gene>
    <name evidence="11" type="ORF">DDY73_01095</name>
</gene>
<dbReference type="Pfam" id="PF05193">
    <property type="entry name" value="Peptidase_M16_C"/>
    <property type="match status" value="2"/>
</dbReference>
<dbReference type="EMBL" id="DNWC01000019">
    <property type="protein sequence ID" value="HBJ07577.1"/>
    <property type="molecule type" value="Genomic_DNA"/>
</dbReference>
<feature type="domain" description="Peptidase M16 C-terminal" evidence="10">
    <location>
        <begin position="205"/>
        <end position="385"/>
    </location>
</feature>
<dbReference type="PROSITE" id="PS00143">
    <property type="entry name" value="INSULINASE"/>
    <property type="match status" value="1"/>
</dbReference>
<evidence type="ECO:0000256" key="8">
    <source>
        <dbReference type="RuleBase" id="RU004447"/>
    </source>
</evidence>
<keyword evidence="7" id="KW-0482">Metalloprotease</keyword>
<evidence type="ECO:0000256" key="2">
    <source>
        <dbReference type="ARBA" id="ARBA00007261"/>
    </source>
</evidence>
<dbReference type="AlphaFoldDB" id="A0A354LZ88"/>
<feature type="domain" description="Peptidase M16 C-terminal" evidence="10">
    <location>
        <begin position="703"/>
        <end position="854"/>
    </location>
</feature>
<dbReference type="GO" id="GO:0046872">
    <property type="term" value="F:metal ion binding"/>
    <property type="evidence" value="ECO:0007669"/>
    <property type="project" value="UniProtKB-KW"/>
</dbReference>
<name>A0A354LZ88_9BACT</name>
<comment type="caution">
    <text evidence="11">The sequence shown here is derived from an EMBL/GenBank/DDBJ whole genome shotgun (WGS) entry which is preliminary data.</text>
</comment>
<keyword evidence="3" id="KW-0645">Protease</keyword>
<comment type="similarity">
    <text evidence="2 8">Belongs to the peptidase M16 family.</text>
</comment>
<dbReference type="PANTHER" id="PTHR43690:SF17">
    <property type="entry name" value="PROTEIN YHJJ"/>
    <property type="match status" value="1"/>
</dbReference>
<dbReference type="PANTHER" id="PTHR43690">
    <property type="entry name" value="NARDILYSIN"/>
    <property type="match status" value="1"/>
</dbReference>
<evidence type="ECO:0000256" key="6">
    <source>
        <dbReference type="ARBA" id="ARBA00022833"/>
    </source>
</evidence>
<dbReference type="InterPro" id="IPR007863">
    <property type="entry name" value="Peptidase_M16_C"/>
</dbReference>
<evidence type="ECO:0000313" key="12">
    <source>
        <dbReference type="Proteomes" id="UP000262954"/>
    </source>
</evidence>
<evidence type="ECO:0000256" key="3">
    <source>
        <dbReference type="ARBA" id="ARBA00022670"/>
    </source>
</evidence>
<protein>
    <submittedName>
        <fullName evidence="11">Peptidase M16</fullName>
    </submittedName>
</protein>
<evidence type="ECO:0000256" key="5">
    <source>
        <dbReference type="ARBA" id="ARBA00022801"/>
    </source>
</evidence>
<reference evidence="11 12" key="1">
    <citation type="journal article" date="2018" name="Nat. Biotechnol.">
        <title>A standardized bacterial taxonomy based on genome phylogeny substantially revises the tree of life.</title>
        <authorList>
            <person name="Parks D.H."/>
            <person name="Chuvochina M."/>
            <person name="Waite D.W."/>
            <person name="Rinke C."/>
            <person name="Skarshewski A."/>
            <person name="Chaumeil P.A."/>
            <person name="Hugenholtz P."/>
        </authorList>
    </citation>
    <scope>NUCLEOTIDE SEQUENCE [LARGE SCALE GENOMIC DNA]</scope>
    <source>
        <strain evidence="11">UBA11482</strain>
    </source>
</reference>
<evidence type="ECO:0000259" key="10">
    <source>
        <dbReference type="Pfam" id="PF05193"/>
    </source>
</evidence>
<proteinExistence type="inferred from homology"/>
<dbReference type="Proteomes" id="UP000262954">
    <property type="component" value="Unassembled WGS sequence"/>
</dbReference>
<organism evidence="11 12">
    <name type="scientific">Coprobacter fastidiosus</name>
    <dbReference type="NCBI Taxonomy" id="1099853"/>
    <lineage>
        <taxon>Bacteria</taxon>
        <taxon>Pseudomonadati</taxon>
        <taxon>Bacteroidota</taxon>
        <taxon>Bacteroidia</taxon>
        <taxon>Bacteroidales</taxon>
        <taxon>Barnesiellaceae</taxon>
        <taxon>Coprobacter</taxon>
    </lineage>
</organism>
<dbReference type="SUPFAM" id="SSF63411">
    <property type="entry name" value="LuxS/MPP-like metallohydrolase"/>
    <property type="match status" value="4"/>
</dbReference>
<comment type="cofactor">
    <cofactor evidence="1">
        <name>Zn(2+)</name>
        <dbReference type="ChEBI" id="CHEBI:29105"/>
    </cofactor>
</comment>
<feature type="domain" description="Peptidase M16 N-terminal" evidence="9">
    <location>
        <begin position="47"/>
        <end position="165"/>
    </location>
</feature>
<dbReference type="InterPro" id="IPR011249">
    <property type="entry name" value="Metalloenz_LuxS/M16"/>
</dbReference>
<dbReference type="Pfam" id="PF00675">
    <property type="entry name" value="Peptidase_M16"/>
    <property type="match status" value="1"/>
</dbReference>
<evidence type="ECO:0000259" key="9">
    <source>
        <dbReference type="Pfam" id="PF00675"/>
    </source>
</evidence>
<dbReference type="GO" id="GO:0004222">
    <property type="term" value="F:metalloendopeptidase activity"/>
    <property type="evidence" value="ECO:0007669"/>
    <property type="project" value="InterPro"/>
</dbReference>
<evidence type="ECO:0000256" key="1">
    <source>
        <dbReference type="ARBA" id="ARBA00001947"/>
    </source>
</evidence>
<evidence type="ECO:0000256" key="7">
    <source>
        <dbReference type="ARBA" id="ARBA00023049"/>
    </source>
</evidence>
<keyword evidence="4" id="KW-0479">Metal-binding</keyword>
<dbReference type="InterPro" id="IPR001431">
    <property type="entry name" value="Pept_M16_Zn_BS"/>
</dbReference>
<dbReference type="GO" id="GO:0006508">
    <property type="term" value="P:proteolysis"/>
    <property type="evidence" value="ECO:0007669"/>
    <property type="project" value="UniProtKB-KW"/>
</dbReference>
<dbReference type="Gene3D" id="3.30.830.10">
    <property type="entry name" value="Metalloenzyme, LuxS/M16 peptidase-like"/>
    <property type="match status" value="4"/>
</dbReference>
<dbReference type="InterPro" id="IPR050626">
    <property type="entry name" value="Peptidase_M16"/>
</dbReference>
<evidence type="ECO:0000256" key="4">
    <source>
        <dbReference type="ARBA" id="ARBA00022723"/>
    </source>
</evidence>
<keyword evidence="6" id="KW-0862">Zinc</keyword>
<keyword evidence="5" id="KW-0378">Hydrolase</keyword>
<accession>A0A354LZ88</accession>